<evidence type="ECO:0000256" key="4">
    <source>
        <dbReference type="ARBA" id="ARBA00022670"/>
    </source>
</evidence>
<feature type="domain" description="Peptidase M13 C-terminal" evidence="10">
    <location>
        <begin position="522"/>
        <end position="723"/>
    </location>
</feature>
<keyword evidence="13" id="KW-1185">Reference proteome</keyword>
<evidence type="ECO:0000259" key="10">
    <source>
        <dbReference type="Pfam" id="PF01431"/>
    </source>
</evidence>
<evidence type="ECO:0000256" key="3">
    <source>
        <dbReference type="ARBA" id="ARBA00007357"/>
    </source>
</evidence>
<evidence type="ECO:0000256" key="1">
    <source>
        <dbReference type="ARBA" id="ARBA00001947"/>
    </source>
</evidence>
<evidence type="ECO:0000256" key="9">
    <source>
        <dbReference type="SAM" id="SignalP"/>
    </source>
</evidence>
<evidence type="ECO:0000256" key="7">
    <source>
        <dbReference type="ARBA" id="ARBA00022833"/>
    </source>
</evidence>
<comment type="subcellular location">
    <subcellularLocation>
        <location evidence="2">Cell membrane</location>
        <topology evidence="2">Single-pass type II membrane protein</topology>
    </subcellularLocation>
</comment>
<proteinExistence type="inferred from homology"/>
<dbReference type="GO" id="GO:0005886">
    <property type="term" value="C:plasma membrane"/>
    <property type="evidence" value="ECO:0007669"/>
    <property type="project" value="UniProtKB-SubCell"/>
</dbReference>
<evidence type="ECO:0000256" key="8">
    <source>
        <dbReference type="ARBA" id="ARBA00023049"/>
    </source>
</evidence>
<evidence type="ECO:0000259" key="11">
    <source>
        <dbReference type="Pfam" id="PF05649"/>
    </source>
</evidence>
<comment type="cofactor">
    <cofactor evidence="1">
        <name>Zn(2+)</name>
        <dbReference type="ChEBI" id="CHEBI:29105"/>
    </cofactor>
</comment>
<dbReference type="InterPro" id="IPR008753">
    <property type="entry name" value="Peptidase_M13_N"/>
</dbReference>
<evidence type="ECO:0000313" key="13">
    <source>
        <dbReference type="Proteomes" id="UP001162162"/>
    </source>
</evidence>
<evidence type="ECO:0000256" key="2">
    <source>
        <dbReference type="ARBA" id="ARBA00004401"/>
    </source>
</evidence>
<dbReference type="Gene3D" id="1.10.1380.10">
    <property type="entry name" value="Neutral endopeptidase , domain2"/>
    <property type="match status" value="1"/>
</dbReference>
<feature type="domain" description="Peptidase M13 N-terminal" evidence="11">
    <location>
        <begin position="41"/>
        <end position="464"/>
    </location>
</feature>
<evidence type="ECO:0000256" key="6">
    <source>
        <dbReference type="ARBA" id="ARBA00022801"/>
    </source>
</evidence>
<feature type="chain" id="PRO_5043731720" description="Neprilysin" evidence="9">
    <location>
        <begin position="20"/>
        <end position="724"/>
    </location>
</feature>
<dbReference type="PANTHER" id="PTHR11733">
    <property type="entry name" value="ZINC METALLOPROTEASE FAMILY M13 NEPRILYSIN-RELATED"/>
    <property type="match status" value="1"/>
</dbReference>
<reference evidence="12" key="1">
    <citation type="journal article" date="2023" name="Insect Mol. Biol.">
        <title>Genome sequencing provides insights into the evolution of gene families encoding plant cell wall-degrading enzymes in longhorned beetles.</title>
        <authorList>
            <person name="Shin N.R."/>
            <person name="Okamura Y."/>
            <person name="Kirsch R."/>
            <person name="Pauchet Y."/>
        </authorList>
    </citation>
    <scope>NUCLEOTIDE SEQUENCE</scope>
    <source>
        <strain evidence="12">AMC_N1</strain>
    </source>
</reference>
<keyword evidence="9" id="KW-0732">Signal</keyword>
<keyword evidence="6" id="KW-0378">Hydrolase</keyword>
<dbReference type="Pfam" id="PF01431">
    <property type="entry name" value="Peptidase_M13"/>
    <property type="match status" value="1"/>
</dbReference>
<dbReference type="SUPFAM" id="SSF55486">
    <property type="entry name" value="Metalloproteases ('zincins'), catalytic domain"/>
    <property type="match status" value="1"/>
</dbReference>
<dbReference type="Pfam" id="PF05649">
    <property type="entry name" value="Peptidase_M13_N"/>
    <property type="match status" value="1"/>
</dbReference>
<accession>A0AAV8YR35</accession>
<dbReference type="GO" id="GO:0046872">
    <property type="term" value="F:metal ion binding"/>
    <property type="evidence" value="ECO:0007669"/>
    <property type="project" value="UniProtKB-KW"/>
</dbReference>
<dbReference type="InterPro" id="IPR018497">
    <property type="entry name" value="Peptidase_M13_C"/>
</dbReference>
<dbReference type="InterPro" id="IPR024079">
    <property type="entry name" value="MetalloPept_cat_dom_sf"/>
</dbReference>
<comment type="caution">
    <text evidence="12">The sequence shown here is derived from an EMBL/GenBank/DDBJ whole genome shotgun (WGS) entry which is preliminary data.</text>
</comment>
<dbReference type="InterPro" id="IPR000718">
    <property type="entry name" value="Peptidase_M13"/>
</dbReference>
<keyword evidence="7" id="KW-0862">Zinc</keyword>
<organism evidence="12 13">
    <name type="scientific">Aromia moschata</name>
    <dbReference type="NCBI Taxonomy" id="1265417"/>
    <lineage>
        <taxon>Eukaryota</taxon>
        <taxon>Metazoa</taxon>
        <taxon>Ecdysozoa</taxon>
        <taxon>Arthropoda</taxon>
        <taxon>Hexapoda</taxon>
        <taxon>Insecta</taxon>
        <taxon>Pterygota</taxon>
        <taxon>Neoptera</taxon>
        <taxon>Endopterygota</taxon>
        <taxon>Coleoptera</taxon>
        <taxon>Polyphaga</taxon>
        <taxon>Cucujiformia</taxon>
        <taxon>Chrysomeloidea</taxon>
        <taxon>Cerambycidae</taxon>
        <taxon>Cerambycinae</taxon>
        <taxon>Callichromatini</taxon>
        <taxon>Aromia</taxon>
    </lineage>
</organism>
<dbReference type="Proteomes" id="UP001162162">
    <property type="component" value="Unassembled WGS sequence"/>
</dbReference>
<keyword evidence="4" id="KW-0645">Protease</keyword>
<dbReference type="EMBL" id="JAPWTK010000050">
    <property type="protein sequence ID" value="KAJ8954193.1"/>
    <property type="molecule type" value="Genomic_DNA"/>
</dbReference>
<evidence type="ECO:0008006" key="14">
    <source>
        <dbReference type="Google" id="ProtNLM"/>
    </source>
</evidence>
<sequence length="724" mass="82376">MNGFCVLLLVVGLTAAGLARDEEIDEDEIPELQYLNRSVDPCDDFYEFSCGNFKNIYPIPDGDITVDQFTILEKKLLDLTNEILSSGDAEEDPVSLKKARAAYKACVNVGYTDTITDPEITVVEDEQGFPMVQLIDPKESKPFGWNDIGDAVGKYGIPMIFSVEAYADLANSSNNLIRLFADPISNPTMIRPYEGMSYEQAIEKGFQDFGKEVGMLGRGENARSTLAPFDIFLRKMATKVGRAIGGQIAEEEIIENIDVMANFMRGVYQRGYIPDNVTLETFTSMSITLEQLNKWTKKHFGDKVEIDWIEYLGRVFANSGVAIDKDSRLIYGILNWVSMNRPETVKNFVMMRIFLYMAPDSDAETRAIFEEYYKALNLKLESRKDYCTRKLIDSVGTASLSFAVAYEYQLRHFNVNQLTKALQMVRDLQASYKEVLDEITWMDDASKAVAVRKVENMVTILGYPSFVSNKTLLDKFYENVRICKWDNYGNSKRIRAFKQAYQISQVAKRDRTFWDKSPFEVNAYYNRPNNKIIFPVAVLNPVFFGSNLSVLDYGRIGSVIGHEITHGFDAQGQMYDQDGIMQQWWSTETRAAFTNRTRCFIEQYGKYYIPEIDAYVNASLTLNENIADNGGARESYRAVKKLMSRSDVRPKTKSFTAEQLFFIAFGTMWCNNPSNDYLLAMQTGSHAPSKWRVNGVLSNMEQFSEAFGCSADSKMNPATKCRLW</sequence>
<keyword evidence="5" id="KW-0479">Metal-binding</keyword>
<dbReference type="Gene3D" id="3.40.390.10">
    <property type="entry name" value="Collagenase (Catalytic Domain)"/>
    <property type="match status" value="1"/>
</dbReference>
<evidence type="ECO:0000313" key="12">
    <source>
        <dbReference type="EMBL" id="KAJ8954193.1"/>
    </source>
</evidence>
<feature type="signal peptide" evidence="9">
    <location>
        <begin position="1"/>
        <end position="19"/>
    </location>
</feature>
<evidence type="ECO:0000256" key="5">
    <source>
        <dbReference type="ARBA" id="ARBA00022723"/>
    </source>
</evidence>
<dbReference type="InterPro" id="IPR042089">
    <property type="entry name" value="Peptidase_M13_dom_2"/>
</dbReference>
<protein>
    <recommendedName>
        <fullName evidence="14">Neprilysin</fullName>
    </recommendedName>
</protein>
<dbReference type="PROSITE" id="PS51885">
    <property type="entry name" value="NEPRILYSIN"/>
    <property type="match status" value="1"/>
</dbReference>
<dbReference type="PANTHER" id="PTHR11733:SF167">
    <property type="entry name" value="FI17812P1-RELATED"/>
    <property type="match status" value="1"/>
</dbReference>
<gene>
    <name evidence="12" type="ORF">NQ318_005788</name>
</gene>
<name>A0AAV8YR35_9CUCU</name>
<keyword evidence="8" id="KW-0482">Metalloprotease</keyword>
<dbReference type="AlphaFoldDB" id="A0AAV8YR35"/>
<dbReference type="PRINTS" id="PR00786">
    <property type="entry name" value="NEPRILYSIN"/>
</dbReference>
<dbReference type="GO" id="GO:0004222">
    <property type="term" value="F:metalloendopeptidase activity"/>
    <property type="evidence" value="ECO:0007669"/>
    <property type="project" value="InterPro"/>
</dbReference>
<dbReference type="GO" id="GO:0016485">
    <property type="term" value="P:protein processing"/>
    <property type="evidence" value="ECO:0007669"/>
    <property type="project" value="TreeGrafter"/>
</dbReference>
<dbReference type="CDD" id="cd08662">
    <property type="entry name" value="M13"/>
    <property type="match status" value="1"/>
</dbReference>
<comment type="similarity">
    <text evidence="3">Belongs to the peptidase M13 family.</text>
</comment>